<dbReference type="GO" id="GO:0047631">
    <property type="term" value="F:ADP-ribose diphosphatase activity"/>
    <property type="evidence" value="ECO:0007669"/>
    <property type="project" value="InterPro"/>
</dbReference>
<reference evidence="2 3" key="1">
    <citation type="journal article" date="2014" name="Nat. Genet.">
        <title>Genome and transcriptome of the porcine whipworm Trichuris suis.</title>
        <authorList>
            <person name="Jex A.R."/>
            <person name="Nejsum P."/>
            <person name="Schwarz E.M."/>
            <person name="Hu L."/>
            <person name="Young N.D."/>
            <person name="Hall R.S."/>
            <person name="Korhonen P.K."/>
            <person name="Liao S."/>
            <person name="Thamsborg S."/>
            <person name="Xia J."/>
            <person name="Xu P."/>
            <person name="Wang S."/>
            <person name="Scheerlinck J.P."/>
            <person name="Hofmann A."/>
            <person name="Sternberg P.W."/>
            <person name="Wang J."/>
            <person name="Gasser R.B."/>
        </authorList>
    </citation>
    <scope>NUCLEOTIDE SEQUENCE [LARGE SCALE GENOMIC DNA]</scope>
    <source>
        <strain evidence="2">DCEP-RM93M</strain>
    </source>
</reference>
<protein>
    <submittedName>
        <fullName evidence="2">Uncharacterized protein</fullName>
    </submittedName>
</protein>
<dbReference type="EMBL" id="KL363402">
    <property type="protein sequence ID" value="KFD46010.1"/>
    <property type="molecule type" value="Genomic_DNA"/>
</dbReference>
<proteinExistence type="predicted"/>
<dbReference type="InterPro" id="IPR039989">
    <property type="entry name" value="NUDT9"/>
</dbReference>
<sequence>MEIMIVDCRFAVEIIQYGPGKLLAALCYQNTITGSRSTKGSRHSGSESTGTEAHQSALAQSCTKELSVLGNTSLGTVQKVEISRYKATAATVARVPEITAVKCPIIYNCKSRTFWWLHCGNNSTSQNTTQWPVNNYERTGFGGKGTLPQFGPNPALYLLVTRRSNGTTEVFIEETDDYTALPQLWVNTSTTVEGPTEPKESKLTTYCNMSEIYTMLQNRTQYHNGYLKNRYNTDNAWLEGTIIHPHDDTGGCFSRFPVNTEVQSRRYRWLVLPNSTTPRNFALSFGISSGVHLATMVLLYLLTLALLVQTTTQESQEWRDEQKSFEQKAKNFFKRKLPDLQISDFRFSGFDKCPHKAARNPYGVAKLRLRVSCPHGIPANCGLYSTRHDRTEVLVVDCQYAGEVTSYGHGRILAALCYQNTTRGIRRIGEEIAAEGLCKKWRYPGTELPQLEVPEHLKSPHSSLLLYQAANTESFSGPYSPETAASWPKNPYERTGFGGKGKLEEYGANMALYLLITRYSYGTTKVLIEDSDNSTALPRFWVKKDKIDADLIKRKVSKLTKYCKGSEINLMVKTRQKYHTGYLKNKHNTDNAWLEGAIIHLHDQSDQGCFGPYPVHADVQSRQYRWQVLSDSTTPRDFALTFVANYKESYGKTEVLIEDTEDYTALPQFWVKKGTIDDDFIKRKLLKLNTYCKESEIGLMASSGHTHHTGYLKNKHNTDNAWLEGTIVHVHDETGACFSKFPVHATATSRRYKWHTLSHGTTIQDFADSRVPFPIRTQCRSKFTTTPDFLITMPPTYSYGTTKVLIEDSDNSTALPRFWVKKDKIDADLIKRKVSKLTKYCKGSEINLMVKTRQKYHTGYLKNKHNTDNAWLEGAIIHLHDQSDQGCFGPYPVHADVQSRQYRWQVLSDSTTPRDFALTFVANYKESYGKTEVLIEDTEDYTALPQFWVKKGTIDDDFIKRKLLKLNTYCKESEIGLMASSGHTHHTGYLKNKHNTDNAWLEGTIVHVHDETGACFSKFPVHATATSRRYKWHTLSHGTTIQDFADSAAMQDSQQWRDARNTFEHTVKNFFTTRLPSIQILHVHFTAFAICQRNDSKPYGLSNLSLKVLCPAGQLYQCRLYSTRDDGMEILTVDCQFAAEITTSGHATVLAALCYQNTTTGSRSGKGEIPAKVLCKKWSYPGTELPQLQLPGYLKSPESNVLFYTTASLELSGGNSSESQNVDTSRWPRNIYEKTGFSGTGKLPRLGVNPALYLLVTRRSDETTEVFIENTDQRIDLPWFWVKESEADDDPTEQEESKPSTFCNMSEIYTMLQKGKQYYTGYLKNKHNTDNAWLQGLIIHVEDDTGGCFSQYPLHADAQSQQYRWQVLPNSTTPKDFALSFGIRSQATTQESQEWRDEQKSFEQKAKNFFKRKLPDLKILDYRFSGFDKCPHKAARNPYGVTKLRLRVSCPHGIPANCGLYSTRHDRTEVLVVDCQYAGEVTSYGHGRILAALCYQNTTRGIRRIGEEVAAEGLCKKWRYPGTELPQLEVPEHLKSPHSSLLLYQAANTESFSGPYSPETAASWPKNPYERTGFGGKGKLEEYGANMALYLLITRYSYGTTKVLIEDSDNSTALPRFWVKKDKIDADLIKRKVSKLTKYCKGSEINLMVKTRQKYHTGYLKNKHNTDNAWLEGAIIHLHDQSDQGCFGPYPVHADVQSRQYRWQVLSDSTTPRDFALTFATTQESQEWRDEQKSFEQKAKNFFKRKLPDLKILDFRFSGFDKCPHKAARNPYGVAKLRLRVSCPHGIPANCGLYSTRHDRTQVLVVDCQYAGEVTSYGHGRILAALCYQNTTRGIRRIGEEIAAEGLCKKLRYPGTELPQLEVPEHLKSPHSSLLLYQVANTESFSGPYSPETAAHWPKNPYERTGFGGKGKLEEYGANMALYLLITRYSYGTTKVLIEDSDNSTALPRFWVKKDKIDADLIKRKVSKLSLYCSQDDINVMVQTRQRYHTGYLKNKHNTDNAWLEGAIIHLHDQSDQGCFTPYPVHADVQSRQYRWQVLPDSTTPRDFALTFVANYNLLVNKLLRRHFVVLVAIVSMEIQSHNEVVIIW</sequence>
<dbReference type="PANTHER" id="PTHR13030">
    <property type="entry name" value="NUDIX HYDROLASE"/>
    <property type="match status" value="1"/>
</dbReference>
<evidence type="ECO:0000313" key="2">
    <source>
        <dbReference type="EMBL" id="KFD46010.1"/>
    </source>
</evidence>
<evidence type="ECO:0000313" key="3">
    <source>
        <dbReference type="Proteomes" id="UP000030764"/>
    </source>
</evidence>
<evidence type="ECO:0000256" key="1">
    <source>
        <dbReference type="SAM" id="MobiDB-lite"/>
    </source>
</evidence>
<feature type="region of interest" description="Disordered" evidence="1">
    <location>
        <begin position="35"/>
        <end position="54"/>
    </location>
</feature>
<keyword evidence="3" id="KW-1185">Reference proteome</keyword>
<dbReference type="Proteomes" id="UP000030764">
    <property type="component" value="Unassembled WGS sequence"/>
</dbReference>
<dbReference type="PANTHER" id="PTHR13030:SF8">
    <property type="entry name" value="ADP-RIBOSE PYROPHOSPHATASE, MITOCHONDRIAL"/>
    <property type="match status" value="1"/>
</dbReference>
<accession>A0A085LM14</accession>
<organism evidence="2 3">
    <name type="scientific">Trichuris suis</name>
    <name type="common">pig whipworm</name>
    <dbReference type="NCBI Taxonomy" id="68888"/>
    <lineage>
        <taxon>Eukaryota</taxon>
        <taxon>Metazoa</taxon>
        <taxon>Ecdysozoa</taxon>
        <taxon>Nematoda</taxon>
        <taxon>Enoplea</taxon>
        <taxon>Dorylaimia</taxon>
        <taxon>Trichinellida</taxon>
        <taxon>Trichuridae</taxon>
        <taxon>Trichuris</taxon>
    </lineage>
</organism>
<name>A0A085LM14_9BILA</name>
<gene>
    <name evidence="2" type="ORF">M513_13112</name>
</gene>
<dbReference type="Gene3D" id="3.90.79.10">
    <property type="entry name" value="Nucleoside Triphosphate Pyrophosphohydrolase"/>
    <property type="match status" value="6"/>
</dbReference>